<dbReference type="PROSITE" id="PS50222">
    <property type="entry name" value="EF_HAND_2"/>
    <property type="match status" value="1"/>
</dbReference>
<evidence type="ECO:0008006" key="5">
    <source>
        <dbReference type="Google" id="ProtNLM"/>
    </source>
</evidence>
<dbReference type="PROSITE" id="PS50106">
    <property type="entry name" value="PDZ"/>
    <property type="match status" value="1"/>
</dbReference>
<gene>
    <name evidence="4" type="ORF">HPHI1048_LOCUS11364</name>
</gene>
<sequence length="706" mass="81707">MFGLWLWKYRMTEFHGLQGAKVFLRWSSFSTRTHFKSWAMQICACKIMRQNALRVLKFWSHLLCASAMRSWQSVCSQRKSHAVTAGKVVRRWMKLGQARSFEGWHRHVEHLQELRRRGRRVVLRWKLLDLSAAMTSWSIAYERQRRRWESRRFSERRSLKNSIWVWKKLLQLNGINSHNDKLATILLGHIDRLFANRHLCAWKMFVLDCRTAHCFEKMLNVSFRKIEWNWQRENAKVSLSHWNLQSIISRQLRNKALSLPFVFWSSFTWKCRRLLRLDARSRLARQTLGFYFDSLIINSLLKKSLFRNLGVKVLQRRSAHALLLLSFADWVKEYQDTADKVCFKGKDLERWLLSRVLNEWRVKSVRQRDLRESASTIAQQWEREINLKKQISTGMDISIRSASTSQSPSSTGNSPLIRAERVMWKDVPIISPEERSTDKLDVLSESQWLEDSIHSMRFLSPRGAFARWKSLTRSGSDELRPMSKDLFAPVSDSRNEQATSRDLRISMPVPVLPRRPTQEPQRKGGASSEDSRAPPQQEVAGVGMRIQDDFPHRVISLVPGGPADRSGCIEPGDILVAVDQSDVSRLSSSRIRSLIAGSNGSEVRLVLKKAQPSSSEFVEVVLQREFAVRSSLGILANEKSRADLLQIFRKADAQGTGRLSITRTVKILKQMGSARSEEELESLLREKLGESIQDCDHAMFLTIFGF</sequence>
<protein>
    <recommendedName>
        <fullName evidence="5">PDZ domain-containing protein</fullName>
    </recommendedName>
</protein>
<feature type="domain" description="PDZ" evidence="2">
    <location>
        <begin position="542"/>
        <end position="610"/>
    </location>
</feature>
<proteinExistence type="predicted"/>
<dbReference type="SUPFAM" id="SSF50156">
    <property type="entry name" value="PDZ domain-like"/>
    <property type="match status" value="1"/>
</dbReference>
<dbReference type="InterPro" id="IPR002048">
    <property type="entry name" value="EF_hand_dom"/>
</dbReference>
<evidence type="ECO:0000259" key="3">
    <source>
        <dbReference type="PROSITE" id="PS50222"/>
    </source>
</evidence>
<dbReference type="Gene3D" id="2.30.42.10">
    <property type="match status" value="1"/>
</dbReference>
<dbReference type="GO" id="GO:0004175">
    <property type="term" value="F:endopeptidase activity"/>
    <property type="evidence" value="ECO:0007669"/>
    <property type="project" value="TreeGrafter"/>
</dbReference>
<dbReference type="InterPro" id="IPR036034">
    <property type="entry name" value="PDZ_sf"/>
</dbReference>
<evidence type="ECO:0000256" key="1">
    <source>
        <dbReference type="SAM" id="MobiDB-lite"/>
    </source>
</evidence>
<dbReference type="InterPro" id="IPR041489">
    <property type="entry name" value="PDZ_6"/>
</dbReference>
<reference evidence="4" key="1">
    <citation type="submission" date="2021-01" db="EMBL/GenBank/DDBJ databases">
        <authorList>
            <person name="Corre E."/>
            <person name="Pelletier E."/>
            <person name="Niang G."/>
            <person name="Scheremetjew M."/>
            <person name="Finn R."/>
            <person name="Kale V."/>
            <person name="Holt S."/>
            <person name="Cochrane G."/>
            <person name="Meng A."/>
            <person name="Brown T."/>
            <person name="Cohen L."/>
        </authorList>
    </citation>
    <scope>NUCLEOTIDE SEQUENCE</scope>
    <source>
        <strain evidence="4">CCMP325</strain>
    </source>
</reference>
<dbReference type="PANTHER" id="PTHR32060">
    <property type="entry name" value="TAIL-SPECIFIC PROTEASE"/>
    <property type="match status" value="1"/>
</dbReference>
<name>A0A7S0EI41_9CRYP</name>
<dbReference type="Pfam" id="PF17820">
    <property type="entry name" value="PDZ_6"/>
    <property type="match status" value="1"/>
</dbReference>
<dbReference type="PANTHER" id="PTHR32060:SF22">
    <property type="entry name" value="CARBOXYL-TERMINAL-PROCESSING PEPTIDASE 3, CHLOROPLASTIC"/>
    <property type="match status" value="1"/>
</dbReference>
<organism evidence="4">
    <name type="scientific">Hanusia phi</name>
    <dbReference type="NCBI Taxonomy" id="3032"/>
    <lineage>
        <taxon>Eukaryota</taxon>
        <taxon>Cryptophyceae</taxon>
        <taxon>Pyrenomonadales</taxon>
        <taxon>Geminigeraceae</taxon>
        <taxon>Hanusia</taxon>
    </lineage>
</organism>
<evidence type="ECO:0000259" key="2">
    <source>
        <dbReference type="PROSITE" id="PS50106"/>
    </source>
</evidence>
<dbReference type="InterPro" id="IPR011992">
    <property type="entry name" value="EF-hand-dom_pair"/>
</dbReference>
<dbReference type="AlphaFoldDB" id="A0A7S0EI41"/>
<dbReference type="GO" id="GO:0005509">
    <property type="term" value="F:calcium ion binding"/>
    <property type="evidence" value="ECO:0007669"/>
    <property type="project" value="InterPro"/>
</dbReference>
<accession>A0A7S0EI41</accession>
<dbReference type="SMART" id="SM00228">
    <property type="entry name" value="PDZ"/>
    <property type="match status" value="1"/>
</dbReference>
<evidence type="ECO:0000313" key="4">
    <source>
        <dbReference type="EMBL" id="CAD8485766.1"/>
    </source>
</evidence>
<dbReference type="EMBL" id="HBEO01016668">
    <property type="protein sequence ID" value="CAD8485766.1"/>
    <property type="molecule type" value="Transcribed_RNA"/>
</dbReference>
<dbReference type="InterPro" id="IPR001478">
    <property type="entry name" value="PDZ"/>
</dbReference>
<dbReference type="SUPFAM" id="SSF47473">
    <property type="entry name" value="EF-hand"/>
    <property type="match status" value="1"/>
</dbReference>
<feature type="region of interest" description="Disordered" evidence="1">
    <location>
        <begin position="475"/>
        <end position="538"/>
    </location>
</feature>
<feature type="compositionally biased region" description="Basic and acidic residues" evidence="1">
    <location>
        <begin position="493"/>
        <end position="504"/>
    </location>
</feature>
<feature type="domain" description="EF-hand" evidence="3">
    <location>
        <begin position="639"/>
        <end position="674"/>
    </location>
</feature>